<dbReference type="GO" id="GO:0032259">
    <property type="term" value="P:methylation"/>
    <property type="evidence" value="ECO:0007669"/>
    <property type="project" value="UniProtKB-KW"/>
</dbReference>
<name>A0A6L9MPQ6_9ALTE</name>
<keyword evidence="4" id="KW-1185">Reference proteome</keyword>
<comment type="catalytic activity">
    <reaction evidence="1">
        <text>5-carboxymethoxyuridine(34) in tRNA + S-adenosyl-L-methionine = 5-methoxycarbonylmethoxyuridine(34) in tRNA + S-adenosyl-L-homocysteine</text>
        <dbReference type="Rhea" id="RHEA:54080"/>
        <dbReference type="Rhea" id="RHEA-COMP:13383"/>
        <dbReference type="Rhea" id="RHEA-COMP:13781"/>
        <dbReference type="ChEBI" id="CHEBI:57856"/>
        <dbReference type="ChEBI" id="CHEBI:59789"/>
        <dbReference type="ChEBI" id="CHEBI:136879"/>
        <dbReference type="ChEBI" id="CHEBI:138053"/>
    </reaction>
</comment>
<keyword evidence="1" id="KW-0819">tRNA processing</keyword>
<comment type="function">
    <text evidence="1">Catalyzes the methylation of 5-carboxymethoxyuridine (cmo5U) to form 5-methoxycarbonylmethoxyuridine (mcmo5U) at position 34 in tRNAs.</text>
</comment>
<organism evidence="3 4">
    <name type="scientific">Alteromonas hispanica</name>
    <dbReference type="NCBI Taxonomy" id="315421"/>
    <lineage>
        <taxon>Bacteria</taxon>
        <taxon>Pseudomonadati</taxon>
        <taxon>Pseudomonadota</taxon>
        <taxon>Gammaproteobacteria</taxon>
        <taxon>Alteromonadales</taxon>
        <taxon>Alteromonadaceae</taxon>
        <taxon>Alteromonas/Salinimonas group</taxon>
        <taxon>Alteromonas</taxon>
    </lineage>
</organism>
<dbReference type="GO" id="GO:0006400">
    <property type="term" value="P:tRNA modification"/>
    <property type="evidence" value="ECO:0007669"/>
    <property type="project" value="UniProtKB-UniRule"/>
</dbReference>
<dbReference type="AlphaFoldDB" id="A0A6L9MPQ6"/>
<dbReference type="GO" id="GO:0097697">
    <property type="term" value="F:tRNA (5-carboxymethoxyuridine(34)-5-O)-methyltransferase activity"/>
    <property type="evidence" value="ECO:0007669"/>
    <property type="project" value="UniProtKB-UniRule"/>
</dbReference>
<dbReference type="PANTHER" id="PTHR43861">
    <property type="entry name" value="TRANS-ACONITATE 2-METHYLTRANSFERASE-RELATED"/>
    <property type="match status" value="1"/>
</dbReference>
<dbReference type="HAMAP" id="MF_02057">
    <property type="entry name" value="tRNA_methyltr_CmoM"/>
    <property type="match status" value="1"/>
</dbReference>
<keyword evidence="1 3" id="KW-0489">Methyltransferase</keyword>
<keyword evidence="1" id="KW-0949">S-adenosyl-L-methionine</keyword>
<comment type="similarity">
    <text evidence="1">Belongs to the class I-like SAM-binding methyltransferase superfamily. CmoM family.</text>
</comment>
<dbReference type="Pfam" id="PF08242">
    <property type="entry name" value="Methyltransf_12"/>
    <property type="match status" value="1"/>
</dbReference>
<dbReference type="CDD" id="cd02440">
    <property type="entry name" value="AdoMet_MTases"/>
    <property type="match status" value="1"/>
</dbReference>
<dbReference type="InterPro" id="IPR013217">
    <property type="entry name" value="Methyltransf_12"/>
</dbReference>
<reference evidence="3 4" key="1">
    <citation type="submission" date="2020-01" db="EMBL/GenBank/DDBJ databases">
        <title>Genomes of bacteria type strains.</title>
        <authorList>
            <person name="Chen J."/>
            <person name="Zhu S."/>
            <person name="Yang J."/>
        </authorList>
    </citation>
    <scope>NUCLEOTIDE SEQUENCE [LARGE SCALE GENOMIC DNA]</scope>
    <source>
        <strain evidence="3 4">LMG 22958</strain>
    </source>
</reference>
<feature type="binding site" evidence="1">
    <location>
        <begin position="49"/>
        <end position="50"/>
    </location>
    <ligand>
        <name>S-adenosyl-L-methionine</name>
        <dbReference type="ChEBI" id="CHEBI:59789"/>
    </ligand>
</feature>
<evidence type="ECO:0000259" key="2">
    <source>
        <dbReference type="Pfam" id="PF08242"/>
    </source>
</evidence>
<evidence type="ECO:0000256" key="1">
    <source>
        <dbReference type="HAMAP-Rule" id="MF_02057"/>
    </source>
</evidence>
<keyword evidence="1 3" id="KW-0808">Transferase</keyword>
<gene>
    <name evidence="1" type="primary">cmoM</name>
    <name evidence="3" type="ORF">GTW09_01050</name>
</gene>
<proteinExistence type="inferred from homology"/>
<dbReference type="EC" id="2.1.1.-" evidence="1"/>
<feature type="binding site" evidence="1">
    <location>
        <position position="117"/>
    </location>
    <ligand>
        <name>S-adenosyl-L-methionine</name>
        <dbReference type="ChEBI" id="CHEBI:59789"/>
    </ligand>
</feature>
<evidence type="ECO:0000313" key="3">
    <source>
        <dbReference type="EMBL" id="NDW20118.1"/>
    </source>
</evidence>
<dbReference type="Gene3D" id="3.40.50.150">
    <property type="entry name" value="Vaccinia Virus protein VP39"/>
    <property type="match status" value="1"/>
</dbReference>
<feature type="domain" description="Methyltransferase type 12" evidence="2">
    <location>
        <begin position="46"/>
        <end position="142"/>
    </location>
</feature>
<accession>A0A6L9MPQ6</accession>
<comment type="caution">
    <text evidence="1">Lacks conserved residue(s) required for the propagation of feature annotation.</text>
</comment>
<dbReference type="Proteomes" id="UP000478837">
    <property type="component" value="Unassembled WGS sequence"/>
</dbReference>
<feature type="binding site" evidence="1">
    <location>
        <position position="27"/>
    </location>
    <ligand>
        <name>S-adenosyl-L-methionine</name>
        <dbReference type="ChEBI" id="CHEBI:59789"/>
    </ligand>
</feature>
<dbReference type="SUPFAM" id="SSF53335">
    <property type="entry name" value="S-adenosyl-L-methionine-dependent methyltransferases"/>
    <property type="match status" value="1"/>
</dbReference>
<sequence length="252" mass="28697">MRDDHVFDGIADKFAKNIYGTTKGKLRHTLLCDVLTPHLPNHAHVLEIGGGTGVMTAYLASMGHKIVLTDASKDVLVQAEELFSQSANASFRDNIEIRQQFLQDINDFTPFNVVVCHAVLEWLDEPYEALSMLYDRMTAGTTLSLSFFNYDANLFANAIYGNFDYIAKGMKAKKQVRLNPKKPLSALKVLEYCESLGFSIVEKAGVRCFHDYMRDISHQASKYDELLALERQYHKQAPYMWLGKYFHIIVKK</sequence>
<dbReference type="InterPro" id="IPR029063">
    <property type="entry name" value="SAM-dependent_MTases_sf"/>
</dbReference>
<dbReference type="RefSeq" id="WP_163109318.1">
    <property type="nucleotide sequence ID" value="NZ_JAAAWP010000001.1"/>
</dbReference>
<feature type="binding site" evidence="1">
    <location>
        <position position="70"/>
    </location>
    <ligand>
        <name>S-adenosyl-L-methionine</name>
        <dbReference type="ChEBI" id="CHEBI:59789"/>
    </ligand>
</feature>
<comment type="caution">
    <text evidence="3">The sequence shown here is derived from an EMBL/GenBank/DDBJ whole genome shotgun (WGS) entry which is preliminary data.</text>
</comment>
<dbReference type="EMBL" id="JAAAWP010000001">
    <property type="protein sequence ID" value="NDW20118.1"/>
    <property type="molecule type" value="Genomic_DNA"/>
</dbReference>
<protein>
    <recommendedName>
        <fullName evidence="1">tRNA 5-carboxymethoxyuridine methyltransferase</fullName>
        <ecNumber evidence="1">2.1.1.-</ecNumber>
    </recommendedName>
    <alternativeName>
        <fullName evidence="1">cmo5U methyltransferase</fullName>
    </alternativeName>
</protein>
<evidence type="ECO:0000313" key="4">
    <source>
        <dbReference type="Proteomes" id="UP000478837"/>
    </source>
</evidence>
<dbReference type="InterPro" id="IPR033664">
    <property type="entry name" value="Cmo5U_methylTrfase"/>
</dbReference>